<dbReference type="InterPro" id="IPR013382">
    <property type="entry name" value="CRISPR-assoc_prot_Cse2"/>
</dbReference>
<gene>
    <name evidence="1" type="ORF">EDC57_1907</name>
</gene>
<accession>A0A3N1Y1L6</accession>
<dbReference type="Proteomes" id="UP000276634">
    <property type="component" value="Unassembled WGS sequence"/>
</dbReference>
<proteinExistence type="predicted"/>
<dbReference type="NCBIfam" id="TIGR02548">
    <property type="entry name" value="casB_cse2"/>
    <property type="match status" value="1"/>
</dbReference>
<evidence type="ECO:0000313" key="1">
    <source>
        <dbReference type="EMBL" id="ROR32700.1"/>
    </source>
</evidence>
<protein>
    <submittedName>
        <fullName evidence="1">CRISPR system Cascade subunit CasB</fullName>
    </submittedName>
</protein>
<comment type="caution">
    <text evidence="1">The sequence shown here is derived from an EMBL/GenBank/DDBJ whole genome shotgun (WGS) entry which is preliminary data.</text>
</comment>
<dbReference type="RefSeq" id="WP_170165097.1">
    <property type="nucleotide sequence ID" value="NZ_RJVI01000002.1"/>
</dbReference>
<organism evidence="1 2">
    <name type="scientific">Inmirania thermothiophila</name>
    <dbReference type="NCBI Taxonomy" id="1750597"/>
    <lineage>
        <taxon>Bacteria</taxon>
        <taxon>Pseudomonadati</taxon>
        <taxon>Pseudomonadota</taxon>
        <taxon>Gammaproteobacteria</taxon>
        <taxon>Chromatiales</taxon>
        <taxon>Ectothiorhodospiraceae</taxon>
        <taxon>Inmirania</taxon>
    </lineage>
</organism>
<name>A0A3N1Y1L6_9GAMM</name>
<dbReference type="AlphaFoldDB" id="A0A3N1Y1L6"/>
<dbReference type="Pfam" id="PF09485">
    <property type="entry name" value="CRISPR_Cse2"/>
    <property type="match status" value="1"/>
</dbReference>
<evidence type="ECO:0000313" key="2">
    <source>
        <dbReference type="Proteomes" id="UP000276634"/>
    </source>
</evidence>
<dbReference type="Gene3D" id="1.10.520.40">
    <property type="entry name" value="CRISPR-associated protein Cse2"/>
    <property type="match status" value="1"/>
</dbReference>
<dbReference type="CDD" id="cd09731">
    <property type="entry name" value="Cse2_I-E"/>
    <property type="match status" value="1"/>
</dbReference>
<dbReference type="InterPro" id="IPR038287">
    <property type="entry name" value="Cse2_sf"/>
</dbReference>
<keyword evidence="2" id="KW-1185">Reference proteome</keyword>
<sequence>MNASPEDLAHIIAHVAGTLASEHFPTGERAALRRMSPGQPPPLYFYRFALRHLPGNWEAVEADWVTLTAGMALMAPNAHRPGFSLGTALGEAGYSEGRMERLLQSDGDTRRILFLRAVRFLAAKAQPFDWLDGARLLLTRDAKKREGVHRRIARDFYTLVDQQKKSA</sequence>
<dbReference type="EMBL" id="RJVI01000002">
    <property type="protein sequence ID" value="ROR32700.1"/>
    <property type="molecule type" value="Genomic_DNA"/>
</dbReference>
<reference evidence="1 2" key="1">
    <citation type="submission" date="2018-11" db="EMBL/GenBank/DDBJ databases">
        <title>Genomic Encyclopedia of Type Strains, Phase IV (KMG-IV): sequencing the most valuable type-strain genomes for metagenomic binning, comparative biology and taxonomic classification.</title>
        <authorList>
            <person name="Goeker M."/>
        </authorList>
    </citation>
    <scope>NUCLEOTIDE SEQUENCE [LARGE SCALE GENOMIC DNA]</scope>
    <source>
        <strain evidence="1 2">DSM 100275</strain>
    </source>
</reference>